<evidence type="ECO:0000313" key="1">
    <source>
        <dbReference type="EMBL" id="MDP9864259.1"/>
    </source>
</evidence>
<gene>
    <name evidence="1" type="ORF">J2S55_003525</name>
</gene>
<organism evidence="1 2">
    <name type="scientific">Streptosporangium brasiliense</name>
    <dbReference type="NCBI Taxonomy" id="47480"/>
    <lineage>
        <taxon>Bacteria</taxon>
        <taxon>Bacillati</taxon>
        <taxon>Actinomycetota</taxon>
        <taxon>Actinomycetes</taxon>
        <taxon>Streptosporangiales</taxon>
        <taxon>Streptosporangiaceae</taxon>
        <taxon>Streptosporangium</taxon>
    </lineage>
</organism>
<comment type="caution">
    <text evidence="1">The sequence shown here is derived from an EMBL/GenBank/DDBJ whole genome shotgun (WGS) entry which is preliminary data.</text>
</comment>
<name>A0ABT9R654_9ACTN</name>
<accession>A0ABT9R654</accession>
<evidence type="ECO:0000313" key="2">
    <source>
        <dbReference type="Proteomes" id="UP001230426"/>
    </source>
</evidence>
<protein>
    <submittedName>
        <fullName evidence="1">Uncharacterized protein</fullName>
    </submittedName>
</protein>
<reference evidence="1 2" key="1">
    <citation type="submission" date="2023-07" db="EMBL/GenBank/DDBJ databases">
        <title>Sequencing the genomes of 1000 actinobacteria strains.</title>
        <authorList>
            <person name="Klenk H.-P."/>
        </authorList>
    </citation>
    <scope>NUCLEOTIDE SEQUENCE [LARGE SCALE GENOMIC DNA]</scope>
    <source>
        <strain evidence="1 2">DSM 44109</strain>
    </source>
</reference>
<sequence length="133" mass="14028">MSISERRLSAEEQAVILALLTQDFPGVDELRAQVPSAIVAGRCGCGCATVDLRAGTGPRALASPVQDGVLISASVRGRDDGVLLLVEDGHLSYLEVYTVDDEPASLRSLKISPLTHQAPGGDVVEATRLRFDS</sequence>
<keyword evidence="2" id="KW-1185">Reference proteome</keyword>
<dbReference type="RefSeq" id="WP_306861880.1">
    <property type="nucleotide sequence ID" value="NZ_JAUSRB010000002.1"/>
</dbReference>
<proteinExistence type="predicted"/>
<dbReference type="Proteomes" id="UP001230426">
    <property type="component" value="Unassembled WGS sequence"/>
</dbReference>
<dbReference type="EMBL" id="JAUSRB010000002">
    <property type="protein sequence ID" value="MDP9864259.1"/>
    <property type="molecule type" value="Genomic_DNA"/>
</dbReference>